<dbReference type="Pfam" id="PF03134">
    <property type="entry name" value="TB2_DP1_HVA22"/>
    <property type="match status" value="1"/>
</dbReference>
<evidence type="ECO:0000256" key="1">
    <source>
        <dbReference type="SAM" id="MobiDB-lite"/>
    </source>
</evidence>
<keyword evidence="5" id="KW-1185">Reference proteome</keyword>
<feature type="region of interest" description="Disordered" evidence="1">
    <location>
        <begin position="212"/>
        <end position="231"/>
    </location>
</feature>
<dbReference type="AlphaFoldDB" id="A0A2R6Q5Q5"/>
<dbReference type="GO" id="GO:0003676">
    <property type="term" value="F:nucleic acid binding"/>
    <property type="evidence" value="ECO:0007669"/>
    <property type="project" value="InterPro"/>
</dbReference>
<dbReference type="Gramene" id="PSS02586">
    <property type="protein sequence ID" value="PSS02586"/>
    <property type="gene ID" value="CEY00_Acc06842"/>
</dbReference>
<evidence type="ECO:0000313" key="5">
    <source>
        <dbReference type="Proteomes" id="UP000241394"/>
    </source>
</evidence>
<dbReference type="OMA" id="NIKQWDV"/>
<proteinExistence type="predicted"/>
<comment type="caution">
    <text evidence="4">The sequence shown here is derived from an EMBL/GenBank/DDBJ whole genome shotgun (WGS) entry which is preliminary data.</text>
</comment>
<accession>A0A2R6Q5Q5</accession>
<dbReference type="InterPro" id="IPR004345">
    <property type="entry name" value="TB2_DP1_HVA22"/>
</dbReference>
<dbReference type="Pfam" id="PF12874">
    <property type="entry name" value="zf-met"/>
    <property type="match status" value="1"/>
</dbReference>
<keyword evidence="2" id="KW-0472">Membrane</keyword>
<name>A0A2R6Q5Q5_ACTCC</name>
<dbReference type="InParanoid" id="A0A2R6Q5Q5"/>
<evidence type="ECO:0000259" key="3">
    <source>
        <dbReference type="SMART" id="SM00451"/>
    </source>
</evidence>
<evidence type="ECO:0000256" key="2">
    <source>
        <dbReference type="SAM" id="Phobius"/>
    </source>
</evidence>
<sequence length="600" mass="67578">MGFVGLLKFAFLCFDFLAWPIFALGCPLYASVQAIETNSNSDMRNLVAYWIIFSLISLFELAFVRLIDWLPFWPYMKLLAICWLVVPHFNGACYVYECLLRPCLSVNPQIVVKYLIKPKENPSLIAESFLAVAERYVKENGSEALEKLIDSKSNHTKPNTDVEEIKEVTNTEEEEETAAAIQPKFIVSTVVKDDTLDNNKSVELPQKNPIAATNSMKPKVPSVGKENAKSWETKEKNPVVTTERTKFIEPIVDKDNALDDTKAVELTHKNPIAVTSSFKPKMPNIAKENAKSWKIEETNLAATTERPQFIEPTIAKDDALDDTKAVEVTQKNPTKSTNSFIPKVRNIAKENAKSWKIKEKNSAVTTTLPKFIEPTIVKDDALDGTKAVELPQKSPTAATNSFKPKVPNITKENAKSWKVKEKNPADTTDSNFTQIEKKTVGARELKKRRWRHLLVERTKYQKFVLQRESTCALCQVKTTTEDLDYHLQGKKHKAKCEELKASKRTKTRVARLQKPMTTTKPKKPVFGDGPNKSNTKKQEGMVQTNQTAKPCKPVVPKFWCGLFDAKCLSEIDLASHINGQKHLSSFQSMIDSLSKGQIGL</sequence>
<feature type="domain" description="U1-type" evidence="3">
    <location>
        <begin position="555"/>
        <end position="589"/>
    </location>
</feature>
<dbReference type="InterPro" id="IPR013087">
    <property type="entry name" value="Znf_C2H2_type"/>
</dbReference>
<feature type="transmembrane region" description="Helical" evidence="2">
    <location>
        <begin position="47"/>
        <end position="66"/>
    </location>
</feature>
<keyword evidence="2" id="KW-1133">Transmembrane helix</keyword>
<protein>
    <submittedName>
        <fullName evidence="4">HVA22-like protein</fullName>
    </submittedName>
</protein>
<organism evidence="4 5">
    <name type="scientific">Actinidia chinensis var. chinensis</name>
    <name type="common">Chinese soft-hair kiwi</name>
    <dbReference type="NCBI Taxonomy" id="1590841"/>
    <lineage>
        <taxon>Eukaryota</taxon>
        <taxon>Viridiplantae</taxon>
        <taxon>Streptophyta</taxon>
        <taxon>Embryophyta</taxon>
        <taxon>Tracheophyta</taxon>
        <taxon>Spermatophyta</taxon>
        <taxon>Magnoliopsida</taxon>
        <taxon>eudicotyledons</taxon>
        <taxon>Gunneridae</taxon>
        <taxon>Pentapetalae</taxon>
        <taxon>asterids</taxon>
        <taxon>Ericales</taxon>
        <taxon>Actinidiaceae</taxon>
        <taxon>Actinidia</taxon>
    </lineage>
</organism>
<feature type="domain" description="U1-type" evidence="3">
    <location>
        <begin position="466"/>
        <end position="499"/>
    </location>
</feature>
<dbReference type="PANTHER" id="PTHR12300">
    <property type="entry name" value="HVA22-LIKE PROTEINS"/>
    <property type="match status" value="1"/>
</dbReference>
<dbReference type="GO" id="GO:0008270">
    <property type="term" value="F:zinc ion binding"/>
    <property type="evidence" value="ECO:0007669"/>
    <property type="project" value="InterPro"/>
</dbReference>
<reference evidence="4 5" key="1">
    <citation type="submission" date="2017-07" db="EMBL/GenBank/DDBJ databases">
        <title>An improved, manually edited Actinidia chinensis var. chinensis (kiwifruit) genome highlights the challenges associated with draft genomes and gene prediction in plants.</title>
        <authorList>
            <person name="Pilkington S."/>
            <person name="Crowhurst R."/>
            <person name="Hilario E."/>
            <person name="Nardozza S."/>
            <person name="Fraser L."/>
            <person name="Peng Y."/>
            <person name="Gunaseelan K."/>
            <person name="Simpson R."/>
            <person name="Tahir J."/>
            <person name="Deroles S."/>
            <person name="Templeton K."/>
            <person name="Luo Z."/>
            <person name="Davy M."/>
            <person name="Cheng C."/>
            <person name="Mcneilage M."/>
            <person name="Scaglione D."/>
            <person name="Liu Y."/>
            <person name="Zhang Q."/>
            <person name="Datson P."/>
            <person name="De Silva N."/>
            <person name="Gardiner S."/>
            <person name="Bassett H."/>
            <person name="Chagne D."/>
            <person name="Mccallum J."/>
            <person name="Dzierzon H."/>
            <person name="Deng C."/>
            <person name="Wang Y.-Y."/>
            <person name="Barron N."/>
            <person name="Manako K."/>
            <person name="Bowen J."/>
            <person name="Foster T."/>
            <person name="Erridge Z."/>
            <person name="Tiffin H."/>
            <person name="Waite C."/>
            <person name="Davies K."/>
            <person name="Grierson E."/>
            <person name="Laing W."/>
            <person name="Kirk R."/>
            <person name="Chen X."/>
            <person name="Wood M."/>
            <person name="Montefiori M."/>
            <person name="Brummell D."/>
            <person name="Schwinn K."/>
            <person name="Catanach A."/>
            <person name="Fullerton C."/>
            <person name="Li D."/>
            <person name="Meiyalaghan S."/>
            <person name="Nieuwenhuizen N."/>
            <person name="Read N."/>
            <person name="Prakash R."/>
            <person name="Hunter D."/>
            <person name="Zhang H."/>
            <person name="Mckenzie M."/>
            <person name="Knabel M."/>
            <person name="Harris A."/>
            <person name="Allan A."/>
            <person name="Chen A."/>
            <person name="Janssen B."/>
            <person name="Plunkett B."/>
            <person name="Dwamena C."/>
            <person name="Voogd C."/>
            <person name="Leif D."/>
            <person name="Lafferty D."/>
            <person name="Souleyre E."/>
            <person name="Varkonyi-Gasic E."/>
            <person name="Gambi F."/>
            <person name="Hanley J."/>
            <person name="Yao J.-L."/>
            <person name="Cheung J."/>
            <person name="David K."/>
            <person name="Warren B."/>
            <person name="Marsh K."/>
            <person name="Snowden K."/>
            <person name="Lin-Wang K."/>
            <person name="Brian L."/>
            <person name="Martinez-Sanchez M."/>
            <person name="Wang M."/>
            <person name="Ileperuma N."/>
            <person name="Macnee N."/>
            <person name="Campin R."/>
            <person name="Mcatee P."/>
            <person name="Drummond R."/>
            <person name="Espley R."/>
            <person name="Ireland H."/>
            <person name="Wu R."/>
            <person name="Atkinson R."/>
            <person name="Karunairetnam S."/>
            <person name="Bulley S."/>
            <person name="Chunkath S."/>
            <person name="Hanley Z."/>
            <person name="Storey R."/>
            <person name="Thrimawithana A."/>
            <person name="Thomson S."/>
            <person name="David C."/>
            <person name="Testolin R."/>
        </authorList>
    </citation>
    <scope>NUCLEOTIDE SEQUENCE [LARGE SCALE GENOMIC DNA]</scope>
    <source>
        <strain evidence="5">cv. Red5</strain>
        <tissue evidence="4">Young leaf</tissue>
    </source>
</reference>
<dbReference type="PANTHER" id="PTHR12300:SF43">
    <property type="entry name" value="HVA22-LIKE PROTEIN"/>
    <property type="match status" value="1"/>
</dbReference>
<dbReference type="InterPro" id="IPR003604">
    <property type="entry name" value="Matrin/U1-like-C_Znf_C2H2"/>
</dbReference>
<keyword evidence="2" id="KW-0812">Transmembrane</keyword>
<reference evidence="5" key="2">
    <citation type="journal article" date="2018" name="BMC Genomics">
        <title>A manually annotated Actinidia chinensis var. chinensis (kiwifruit) genome highlights the challenges associated with draft genomes and gene prediction in plants.</title>
        <authorList>
            <person name="Pilkington S.M."/>
            <person name="Crowhurst R."/>
            <person name="Hilario E."/>
            <person name="Nardozza S."/>
            <person name="Fraser L."/>
            <person name="Peng Y."/>
            <person name="Gunaseelan K."/>
            <person name="Simpson R."/>
            <person name="Tahir J."/>
            <person name="Deroles S.C."/>
            <person name="Templeton K."/>
            <person name="Luo Z."/>
            <person name="Davy M."/>
            <person name="Cheng C."/>
            <person name="McNeilage M."/>
            <person name="Scaglione D."/>
            <person name="Liu Y."/>
            <person name="Zhang Q."/>
            <person name="Datson P."/>
            <person name="De Silva N."/>
            <person name="Gardiner S.E."/>
            <person name="Bassett H."/>
            <person name="Chagne D."/>
            <person name="McCallum J."/>
            <person name="Dzierzon H."/>
            <person name="Deng C."/>
            <person name="Wang Y.Y."/>
            <person name="Barron L."/>
            <person name="Manako K."/>
            <person name="Bowen J."/>
            <person name="Foster T.M."/>
            <person name="Erridge Z.A."/>
            <person name="Tiffin H."/>
            <person name="Waite C.N."/>
            <person name="Davies K.M."/>
            <person name="Grierson E.P."/>
            <person name="Laing W.A."/>
            <person name="Kirk R."/>
            <person name="Chen X."/>
            <person name="Wood M."/>
            <person name="Montefiori M."/>
            <person name="Brummell D.A."/>
            <person name="Schwinn K.E."/>
            <person name="Catanach A."/>
            <person name="Fullerton C."/>
            <person name="Li D."/>
            <person name="Meiyalaghan S."/>
            <person name="Nieuwenhuizen N."/>
            <person name="Read N."/>
            <person name="Prakash R."/>
            <person name="Hunter D."/>
            <person name="Zhang H."/>
            <person name="McKenzie M."/>
            <person name="Knabel M."/>
            <person name="Harris A."/>
            <person name="Allan A.C."/>
            <person name="Gleave A."/>
            <person name="Chen A."/>
            <person name="Janssen B.J."/>
            <person name="Plunkett B."/>
            <person name="Ampomah-Dwamena C."/>
            <person name="Voogd C."/>
            <person name="Leif D."/>
            <person name="Lafferty D."/>
            <person name="Souleyre E.J.F."/>
            <person name="Varkonyi-Gasic E."/>
            <person name="Gambi F."/>
            <person name="Hanley J."/>
            <person name="Yao J.L."/>
            <person name="Cheung J."/>
            <person name="David K.M."/>
            <person name="Warren B."/>
            <person name="Marsh K."/>
            <person name="Snowden K.C."/>
            <person name="Lin-Wang K."/>
            <person name="Brian L."/>
            <person name="Martinez-Sanchez M."/>
            <person name="Wang M."/>
            <person name="Ileperuma N."/>
            <person name="Macnee N."/>
            <person name="Campin R."/>
            <person name="McAtee P."/>
            <person name="Drummond R.S.M."/>
            <person name="Espley R.V."/>
            <person name="Ireland H.S."/>
            <person name="Wu R."/>
            <person name="Atkinson R.G."/>
            <person name="Karunairetnam S."/>
            <person name="Bulley S."/>
            <person name="Chunkath S."/>
            <person name="Hanley Z."/>
            <person name="Storey R."/>
            <person name="Thrimawithana A.H."/>
            <person name="Thomson S."/>
            <person name="David C."/>
            <person name="Testolin R."/>
            <person name="Huang H."/>
            <person name="Hellens R.P."/>
            <person name="Schaffer R.J."/>
        </authorList>
    </citation>
    <scope>NUCLEOTIDE SEQUENCE [LARGE SCALE GENOMIC DNA]</scope>
    <source>
        <strain evidence="5">cv. Red5</strain>
    </source>
</reference>
<dbReference type="SMART" id="SM00451">
    <property type="entry name" value="ZnF_U1"/>
    <property type="match status" value="2"/>
</dbReference>
<dbReference type="EMBL" id="NKQK01000019">
    <property type="protein sequence ID" value="PSS02586.1"/>
    <property type="molecule type" value="Genomic_DNA"/>
</dbReference>
<feature type="region of interest" description="Disordered" evidence="1">
    <location>
        <begin position="518"/>
        <end position="545"/>
    </location>
</feature>
<evidence type="ECO:0000313" key="4">
    <source>
        <dbReference type="EMBL" id="PSS02586.1"/>
    </source>
</evidence>
<dbReference type="Proteomes" id="UP000241394">
    <property type="component" value="Chromosome LG19"/>
</dbReference>
<dbReference type="OrthoDB" id="434647at2759"/>
<gene>
    <name evidence="4" type="ORF">CEY00_Acc06842</name>
</gene>